<dbReference type="EMBL" id="CP041406">
    <property type="protein sequence ID" value="QOP46018.1"/>
    <property type="molecule type" value="Genomic_DNA"/>
</dbReference>
<reference evidence="1 2" key="1">
    <citation type="submission" date="2019-07" db="EMBL/GenBank/DDBJ databases">
        <title>Sulfurimonas paralvinellae sp. nov., a novel mesophilic, hydrogen- and sulfur-oxidizing chemolithoautotroph within the Epsilonproteo- bacteria isolated from a deep-sea hydrothermal vent polychaete nest, reclassification of Thiomicrospira denitrificans as Sulfurimonas denitrificans comb. nov. and emended description of the genus Sulfurimonas.</title>
        <authorList>
            <person name="Wang S."/>
            <person name="Jiang L."/>
            <person name="Shao Z."/>
        </authorList>
    </citation>
    <scope>NUCLEOTIDE SEQUENCE [LARGE SCALE GENOMIC DNA]</scope>
    <source>
        <strain evidence="1 2">GO25</strain>
    </source>
</reference>
<gene>
    <name evidence="1" type="ORF">FM071_06795</name>
</gene>
<dbReference type="Proteomes" id="UP000593580">
    <property type="component" value="Chromosome"/>
</dbReference>
<dbReference type="KEGG" id="spal:FM071_06795"/>
<keyword evidence="2" id="KW-1185">Reference proteome</keyword>
<sequence>MIDTEFRSEERFARLAIAYETPEEKECVNEHVDSILAKYDRKPEEMYTTKVANGKKEVLVIEYHDSDRETGDIFEDIMKSLHITCCS</sequence>
<organism evidence="1 2">
    <name type="scientific">Sulfurimonas paralvinellae</name>
    <dbReference type="NCBI Taxonomy" id="317658"/>
    <lineage>
        <taxon>Bacteria</taxon>
        <taxon>Pseudomonadati</taxon>
        <taxon>Campylobacterota</taxon>
        <taxon>Epsilonproteobacteria</taxon>
        <taxon>Campylobacterales</taxon>
        <taxon>Sulfurimonadaceae</taxon>
        <taxon>Sulfurimonas</taxon>
    </lineage>
</organism>
<proteinExistence type="predicted"/>
<name>A0A7M1BB19_9BACT</name>
<evidence type="ECO:0000313" key="2">
    <source>
        <dbReference type="Proteomes" id="UP000593580"/>
    </source>
</evidence>
<dbReference type="RefSeq" id="WP_193110101.1">
    <property type="nucleotide sequence ID" value="NZ_CP041406.1"/>
</dbReference>
<accession>A0A7M1BB19</accession>
<protein>
    <submittedName>
        <fullName evidence="1">Uncharacterized protein</fullName>
    </submittedName>
</protein>
<dbReference type="AlphaFoldDB" id="A0A7M1BB19"/>
<evidence type="ECO:0000313" key="1">
    <source>
        <dbReference type="EMBL" id="QOP46018.1"/>
    </source>
</evidence>